<dbReference type="AlphaFoldDB" id="A0A803KUN3"/>
<reference evidence="1" key="1">
    <citation type="journal article" date="2017" name="Nature">
        <title>The genome of Chenopodium quinoa.</title>
        <authorList>
            <person name="Jarvis D.E."/>
            <person name="Ho Y.S."/>
            <person name="Lightfoot D.J."/>
            <person name="Schmoeckel S.M."/>
            <person name="Li B."/>
            <person name="Borm T.J.A."/>
            <person name="Ohyanagi H."/>
            <person name="Mineta K."/>
            <person name="Michell C.T."/>
            <person name="Saber N."/>
            <person name="Kharbatia N.M."/>
            <person name="Rupper R.R."/>
            <person name="Sharp A.R."/>
            <person name="Dally N."/>
            <person name="Boughton B.A."/>
            <person name="Woo Y.H."/>
            <person name="Gao G."/>
            <person name="Schijlen E.G.W.M."/>
            <person name="Guo X."/>
            <person name="Momin A.A."/>
            <person name="Negrao S."/>
            <person name="Al-Babili S."/>
            <person name="Gehring C."/>
            <person name="Roessner U."/>
            <person name="Jung C."/>
            <person name="Murphy K."/>
            <person name="Arold S.T."/>
            <person name="Gojobori T."/>
            <person name="van der Linden C.G."/>
            <person name="van Loo E.N."/>
            <person name="Jellen E.N."/>
            <person name="Maughan P.J."/>
            <person name="Tester M."/>
        </authorList>
    </citation>
    <scope>NUCLEOTIDE SEQUENCE [LARGE SCALE GENOMIC DNA]</scope>
    <source>
        <strain evidence="1">cv. PI 614886</strain>
    </source>
</reference>
<keyword evidence="2" id="KW-1185">Reference proteome</keyword>
<gene>
    <name evidence="1" type="primary">LOC110710282</name>
</gene>
<evidence type="ECO:0000313" key="2">
    <source>
        <dbReference type="Proteomes" id="UP000596660"/>
    </source>
</evidence>
<dbReference type="OMA" id="CKIASQH"/>
<dbReference type="OrthoDB" id="1903594at2759"/>
<name>A0A803KUN3_CHEQI</name>
<dbReference type="PANTHER" id="PTHR37214">
    <property type="entry name" value="CYTOMEGALOVIRUS UL139 PROTEIN"/>
    <property type="match status" value="1"/>
</dbReference>
<dbReference type="Gramene" id="AUR62002741-RA">
    <property type="protein sequence ID" value="AUR62002741-RA:cds"/>
    <property type="gene ID" value="AUR62002741"/>
</dbReference>
<dbReference type="EnsemblPlants" id="AUR62002741-RA">
    <property type="protein sequence ID" value="AUR62002741-RA:cds"/>
    <property type="gene ID" value="AUR62002741"/>
</dbReference>
<accession>A0A803KUN3</accession>
<dbReference type="PANTHER" id="PTHR37214:SF2">
    <property type="entry name" value="CYTOMEGALOVIRUS UL139 PROTEIN"/>
    <property type="match status" value="1"/>
</dbReference>
<dbReference type="Pfam" id="PF12507">
    <property type="entry name" value="HCMV_UL139"/>
    <property type="match status" value="1"/>
</dbReference>
<reference evidence="1" key="2">
    <citation type="submission" date="2021-03" db="UniProtKB">
        <authorList>
            <consortium name="EnsemblPlants"/>
        </authorList>
    </citation>
    <scope>IDENTIFICATION</scope>
</reference>
<proteinExistence type="predicted"/>
<dbReference type="Proteomes" id="UP000596660">
    <property type="component" value="Unplaced"/>
</dbReference>
<dbReference type="RefSeq" id="XP_021744349.1">
    <property type="nucleotide sequence ID" value="XM_021888657.1"/>
</dbReference>
<dbReference type="GeneID" id="110710282"/>
<protein>
    <submittedName>
        <fullName evidence="1">Uncharacterized protein</fullName>
    </submittedName>
</protein>
<evidence type="ECO:0000313" key="1">
    <source>
        <dbReference type="EnsemblPlants" id="AUR62002741-RA:cds"/>
    </source>
</evidence>
<organism evidence="1 2">
    <name type="scientific">Chenopodium quinoa</name>
    <name type="common">Quinoa</name>
    <dbReference type="NCBI Taxonomy" id="63459"/>
    <lineage>
        <taxon>Eukaryota</taxon>
        <taxon>Viridiplantae</taxon>
        <taxon>Streptophyta</taxon>
        <taxon>Embryophyta</taxon>
        <taxon>Tracheophyta</taxon>
        <taxon>Spermatophyta</taxon>
        <taxon>Magnoliopsida</taxon>
        <taxon>eudicotyledons</taxon>
        <taxon>Gunneridae</taxon>
        <taxon>Pentapetalae</taxon>
        <taxon>Caryophyllales</taxon>
        <taxon>Chenopodiaceae</taxon>
        <taxon>Chenopodioideae</taxon>
        <taxon>Atripliceae</taxon>
        <taxon>Chenopodium</taxon>
    </lineage>
</organism>
<dbReference type="RefSeq" id="XP_021744279.1">
    <property type="nucleotide sequence ID" value="XM_021888587.1"/>
</dbReference>
<dbReference type="InterPro" id="IPR021042">
    <property type="entry name" value="Herpes_UL139_cytomegalovirus"/>
</dbReference>
<sequence length="193" mass="22598">MALQSAFKERLGDMESTRNQRLSLLQDEKDLQKRKSLLLSAKHAKIRLLEQRCLILDQKFASDNFKISSLKSEIEFLDRQFLSCAQQLRDLKVEVEGLEQLEEERDKFYALKCSEMNDFKKEIQKYAEEIGSRIKELKCGNEKNSNREAQTRDIQAAKVRKSELIALKEKLTSDLDSNRRLIATLQEQLQSLW</sequence>
<dbReference type="SMR" id="A0A803KUN3"/>